<name>A0A4S8KP03_DENBC</name>
<feature type="non-terminal residue" evidence="1">
    <location>
        <position position="160"/>
    </location>
</feature>
<sequence>MAERVQKEGAAIQRYLSRPSGTPMTDVVNQFSLEKFRSDLQELAPTIWKLLLSVAVPANVVQDGGVRRNKELVFVSICAMISMLRSQKANNFQVVIGFFLLGSGASKREIEVLHQAGLSISYTAVMEHIRLLAAENLDYVRKIVKEYMFSIVWDNINLAF</sequence>
<evidence type="ECO:0000313" key="1">
    <source>
        <dbReference type="EMBL" id="THU77414.1"/>
    </source>
</evidence>
<dbReference type="EMBL" id="ML180444">
    <property type="protein sequence ID" value="THU77414.1"/>
    <property type="molecule type" value="Genomic_DNA"/>
</dbReference>
<proteinExistence type="predicted"/>
<evidence type="ECO:0000313" key="2">
    <source>
        <dbReference type="Proteomes" id="UP000297245"/>
    </source>
</evidence>
<gene>
    <name evidence="1" type="ORF">K435DRAFT_702421</name>
</gene>
<accession>A0A4S8KP03</accession>
<organism evidence="1 2">
    <name type="scientific">Dendrothele bispora (strain CBS 962.96)</name>
    <dbReference type="NCBI Taxonomy" id="1314807"/>
    <lineage>
        <taxon>Eukaryota</taxon>
        <taxon>Fungi</taxon>
        <taxon>Dikarya</taxon>
        <taxon>Basidiomycota</taxon>
        <taxon>Agaricomycotina</taxon>
        <taxon>Agaricomycetes</taxon>
        <taxon>Agaricomycetidae</taxon>
        <taxon>Agaricales</taxon>
        <taxon>Agaricales incertae sedis</taxon>
        <taxon>Dendrothele</taxon>
    </lineage>
</organism>
<dbReference type="OrthoDB" id="4743193at2759"/>
<reference evidence="1 2" key="1">
    <citation type="journal article" date="2019" name="Nat. Ecol. Evol.">
        <title>Megaphylogeny resolves global patterns of mushroom evolution.</title>
        <authorList>
            <person name="Varga T."/>
            <person name="Krizsan K."/>
            <person name="Foldi C."/>
            <person name="Dima B."/>
            <person name="Sanchez-Garcia M."/>
            <person name="Sanchez-Ramirez S."/>
            <person name="Szollosi G.J."/>
            <person name="Szarkandi J.G."/>
            <person name="Papp V."/>
            <person name="Albert L."/>
            <person name="Andreopoulos W."/>
            <person name="Angelini C."/>
            <person name="Antonin V."/>
            <person name="Barry K.W."/>
            <person name="Bougher N.L."/>
            <person name="Buchanan P."/>
            <person name="Buyck B."/>
            <person name="Bense V."/>
            <person name="Catcheside P."/>
            <person name="Chovatia M."/>
            <person name="Cooper J."/>
            <person name="Damon W."/>
            <person name="Desjardin D."/>
            <person name="Finy P."/>
            <person name="Geml J."/>
            <person name="Haridas S."/>
            <person name="Hughes K."/>
            <person name="Justo A."/>
            <person name="Karasinski D."/>
            <person name="Kautmanova I."/>
            <person name="Kiss B."/>
            <person name="Kocsube S."/>
            <person name="Kotiranta H."/>
            <person name="LaButti K.M."/>
            <person name="Lechner B.E."/>
            <person name="Liimatainen K."/>
            <person name="Lipzen A."/>
            <person name="Lukacs Z."/>
            <person name="Mihaltcheva S."/>
            <person name="Morgado L.N."/>
            <person name="Niskanen T."/>
            <person name="Noordeloos M.E."/>
            <person name="Ohm R.A."/>
            <person name="Ortiz-Santana B."/>
            <person name="Ovrebo C."/>
            <person name="Racz N."/>
            <person name="Riley R."/>
            <person name="Savchenko A."/>
            <person name="Shiryaev A."/>
            <person name="Soop K."/>
            <person name="Spirin V."/>
            <person name="Szebenyi C."/>
            <person name="Tomsovsky M."/>
            <person name="Tulloss R.E."/>
            <person name="Uehling J."/>
            <person name="Grigoriev I.V."/>
            <person name="Vagvolgyi C."/>
            <person name="Papp T."/>
            <person name="Martin F.M."/>
            <person name="Miettinen O."/>
            <person name="Hibbett D.S."/>
            <person name="Nagy L.G."/>
        </authorList>
    </citation>
    <scope>NUCLEOTIDE SEQUENCE [LARGE SCALE GENOMIC DNA]</scope>
    <source>
        <strain evidence="1 2">CBS 962.96</strain>
    </source>
</reference>
<dbReference type="AlphaFoldDB" id="A0A4S8KP03"/>
<keyword evidence="2" id="KW-1185">Reference proteome</keyword>
<dbReference type="Proteomes" id="UP000297245">
    <property type="component" value="Unassembled WGS sequence"/>
</dbReference>
<protein>
    <submittedName>
        <fullName evidence="1">Uncharacterized protein</fullName>
    </submittedName>
</protein>